<feature type="disulfide bond" evidence="6">
    <location>
        <begin position="410"/>
        <end position="419"/>
    </location>
</feature>
<feature type="domain" description="EGF-like" evidence="9">
    <location>
        <begin position="346"/>
        <end position="382"/>
    </location>
</feature>
<dbReference type="SMART" id="SM00181">
    <property type="entry name" value="EGF"/>
    <property type="match status" value="6"/>
</dbReference>
<dbReference type="PANTHER" id="PTHR24049">
    <property type="entry name" value="CRUMBS FAMILY MEMBER"/>
    <property type="match status" value="1"/>
</dbReference>
<accession>A0A1I8AAK5</accession>
<feature type="region of interest" description="Disordered" evidence="7">
    <location>
        <begin position="74"/>
        <end position="119"/>
    </location>
</feature>
<name>A0A1I8AAK5_9BILA</name>
<feature type="chain" id="PRO_5009314392" evidence="8">
    <location>
        <begin position="23"/>
        <end position="421"/>
    </location>
</feature>
<feature type="disulfide bond" evidence="6">
    <location>
        <begin position="350"/>
        <end position="360"/>
    </location>
</feature>
<keyword evidence="4 6" id="KW-1015">Disulfide bond</keyword>
<keyword evidence="5" id="KW-0325">Glycoprotein</keyword>
<evidence type="ECO:0000256" key="4">
    <source>
        <dbReference type="ARBA" id="ARBA00023157"/>
    </source>
</evidence>
<evidence type="ECO:0000256" key="3">
    <source>
        <dbReference type="ARBA" id="ARBA00022737"/>
    </source>
</evidence>
<evidence type="ECO:0000256" key="1">
    <source>
        <dbReference type="ARBA" id="ARBA00022536"/>
    </source>
</evidence>
<dbReference type="PROSITE" id="PS01186">
    <property type="entry name" value="EGF_2"/>
    <property type="match status" value="3"/>
</dbReference>
<comment type="caution">
    <text evidence="6">Lacks conserved residue(s) required for the propagation of feature annotation.</text>
</comment>
<dbReference type="SMART" id="SM00179">
    <property type="entry name" value="EGF_CA"/>
    <property type="match status" value="5"/>
</dbReference>
<evidence type="ECO:0000256" key="7">
    <source>
        <dbReference type="SAM" id="MobiDB-lite"/>
    </source>
</evidence>
<evidence type="ECO:0000256" key="2">
    <source>
        <dbReference type="ARBA" id="ARBA00022729"/>
    </source>
</evidence>
<organism evidence="10 11">
    <name type="scientific">Steinernema glaseri</name>
    <dbReference type="NCBI Taxonomy" id="37863"/>
    <lineage>
        <taxon>Eukaryota</taxon>
        <taxon>Metazoa</taxon>
        <taxon>Ecdysozoa</taxon>
        <taxon>Nematoda</taxon>
        <taxon>Chromadorea</taxon>
        <taxon>Rhabditida</taxon>
        <taxon>Tylenchina</taxon>
        <taxon>Panagrolaimomorpha</taxon>
        <taxon>Strongyloidoidea</taxon>
        <taxon>Steinernematidae</taxon>
        <taxon>Steinernema</taxon>
    </lineage>
</organism>
<dbReference type="InterPro" id="IPR001881">
    <property type="entry name" value="EGF-like_Ca-bd_dom"/>
</dbReference>
<feature type="disulfide bond" evidence="6">
    <location>
        <begin position="335"/>
        <end position="344"/>
    </location>
</feature>
<dbReference type="Proteomes" id="UP000095287">
    <property type="component" value="Unplaced"/>
</dbReference>
<dbReference type="Gene3D" id="2.10.25.10">
    <property type="entry name" value="Laminin"/>
    <property type="match status" value="5"/>
</dbReference>
<keyword evidence="1 6" id="KW-0245">EGF-like domain</keyword>
<dbReference type="PROSITE" id="PS00022">
    <property type="entry name" value="EGF_1"/>
    <property type="match status" value="6"/>
</dbReference>
<dbReference type="PROSITE" id="PS00010">
    <property type="entry name" value="ASX_HYDROXYL"/>
    <property type="match status" value="1"/>
</dbReference>
<reference evidence="11" key="1">
    <citation type="submission" date="2016-11" db="UniProtKB">
        <authorList>
            <consortium name="WormBaseParasite"/>
        </authorList>
    </citation>
    <scope>IDENTIFICATION</scope>
</reference>
<keyword evidence="3" id="KW-0677">Repeat</keyword>
<feature type="domain" description="EGF-like" evidence="9">
    <location>
        <begin position="268"/>
        <end position="307"/>
    </location>
</feature>
<dbReference type="Pfam" id="PF00008">
    <property type="entry name" value="EGF"/>
    <property type="match status" value="2"/>
</dbReference>
<feature type="disulfide bond" evidence="6">
    <location>
        <begin position="257"/>
        <end position="266"/>
    </location>
</feature>
<feature type="domain" description="EGF-like" evidence="9">
    <location>
        <begin position="190"/>
        <end position="228"/>
    </location>
</feature>
<feature type="domain" description="EGF-like" evidence="9">
    <location>
        <begin position="230"/>
        <end position="267"/>
    </location>
</feature>
<dbReference type="SUPFAM" id="SSF57196">
    <property type="entry name" value="EGF/Laminin"/>
    <property type="match status" value="5"/>
</dbReference>
<feature type="domain" description="EGF-like" evidence="9">
    <location>
        <begin position="308"/>
        <end position="345"/>
    </location>
</feature>
<evidence type="ECO:0000313" key="10">
    <source>
        <dbReference type="Proteomes" id="UP000095287"/>
    </source>
</evidence>
<protein>
    <submittedName>
        <fullName evidence="11">Delta-like protein</fullName>
    </submittedName>
</protein>
<feature type="disulfide bond" evidence="6">
    <location>
        <begin position="297"/>
        <end position="306"/>
    </location>
</feature>
<dbReference type="PROSITE" id="PS50026">
    <property type="entry name" value="EGF_3"/>
    <property type="match status" value="6"/>
</dbReference>
<evidence type="ECO:0000256" key="8">
    <source>
        <dbReference type="SAM" id="SignalP"/>
    </source>
</evidence>
<dbReference type="InterPro" id="IPR000742">
    <property type="entry name" value="EGF"/>
</dbReference>
<sequence>MSFISSRLQVTLLLFLLSPTVADIASDLKNMTYKQLLRQAGKKGNSITYPMYVLWEQLCLRNFPDDIYPDGVRPPPEAYIGSVPKDGNCAKDDDELESTTTKKTTTKSPSTTSKSFSISNPCKLQKRTGFLSTVGIPVKKEPTPCPSSCNEFAKCEVESSTEGVCDKCACPLGRTGACCEMIVDLCADEEMNPCKDDSADMHRTCTVSMPVGNTKCACDPGWIGRNCTVEFDPCEERPCKNGAECVVTEEGDFFCDCTYEFKGRYCETCPQMADTCQHNSTCWPGLSGKRNDYKCICQRGYTGRFCETPIPCIAYNPCQNGGECYLEEGTAVCECLSIWTGRFCEVFDICHDDKCENGICHPLSEKNYSCSCWKGFTGANCEIKIDECDPNPCWYNMSCIDKVGDFECMCLPGTSGRLCEN</sequence>
<feature type="signal peptide" evidence="8">
    <location>
        <begin position="1"/>
        <end position="22"/>
    </location>
</feature>
<evidence type="ECO:0000256" key="6">
    <source>
        <dbReference type="PROSITE-ProRule" id="PRU00076"/>
    </source>
</evidence>
<keyword evidence="10" id="KW-1185">Reference proteome</keyword>
<feature type="disulfide bond" evidence="6">
    <location>
        <begin position="218"/>
        <end position="227"/>
    </location>
</feature>
<dbReference type="CDD" id="cd00054">
    <property type="entry name" value="EGF_CA"/>
    <property type="match status" value="1"/>
</dbReference>
<feature type="domain" description="EGF-like" evidence="9">
    <location>
        <begin position="384"/>
        <end position="420"/>
    </location>
</feature>
<keyword evidence="2 8" id="KW-0732">Signal</keyword>
<feature type="compositionally biased region" description="Low complexity" evidence="7">
    <location>
        <begin position="98"/>
        <end position="115"/>
    </location>
</feature>
<dbReference type="InterPro" id="IPR000152">
    <property type="entry name" value="EGF-type_Asp/Asn_hydroxyl_site"/>
</dbReference>
<evidence type="ECO:0000313" key="11">
    <source>
        <dbReference type="WBParaSite" id="L893_g3767.t1"/>
    </source>
</evidence>
<feature type="disulfide bond" evidence="6">
    <location>
        <begin position="372"/>
        <end position="381"/>
    </location>
</feature>
<dbReference type="WBParaSite" id="L893_g3767.t1">
    <property type="protein sequence ID" value="L893_g3767.t1"/>
    <property type="gene ID" value="L893_g3767"/>
</dbReference>
<dbReference type="FunFam" id="2.10.25.10:FF:000004">
    <property type="entry name" value="Neurogenic locus notch 1"/>
    <property type="match status" value="1"/>
</dbReference>
<dbReference type="InterPro" id="IPR051022">
    <property type="entry name" value="Notch_Cell-Fate_Det"/>
</dbReference>
<dbReference type="GO" id="GO:0016020">
    <property type="term" value="C:membrane"/>
    <property type="evidence" value="ECO:0007669"/>
    <property type="project" value="UniProtKB-SubCell"/>
</dbReference>
<evidence type="ECO:0000259" key="9">
    <source>
        <dbReference type="PROSITE" id="PS50026"/>
    </source>
</evidence>
<dbReference type="GO" id="GO:0005509">
    <property type="term" value="F:calcium ion binding"/>
    <property type="evidence" value="ECO:0007669"/>
    <property type="project" value="InterPro"/>
</dbReference>
<proteinExistence type="predicted"/>
<evidence type="ECO:0000256" key="5">
    <source>
        <dbReference type="ARBA" id="ARBA00023180"/>
    </source>
</evidence>
<dbReference type="AlphaFoldDB" id="A0A1I8AAK5"/>